<sequence length="174" mass="19906">MRDCPLIYPDSDMYLDLITRNEALHKKTGQPRWLSAKAVFEGIEVGYARMAVSPLIEAEVLINGSTRERSARSPRVAEMLGTWFTSPQTLWVDIDRFLVREALRLREEYGRFHQGSKPFKSADALHLAAALRAKCRYFMTHDEGFPIGMAVDGMEVIRPEVVWPEPLPFEEPEP</sequence>
<protein>
    <submittedName>
        <fullName evidence="6">Type II toxin-antitoxin system VapC family toxin</fullName>
    </submittedName>
</protein>
<keyword evidence="4" id="KW-0460">Magnesium</keyword>
<dbReference type="RefSeq" id="WP_394300112.1">
    <property type="nucleotide sequence ID" value="NZ_JBHMQT010000006.1"/>
</dbReference>
<dbReference type="Gene3D" id="3.40.50.1010">
    <property type="entry name" value="5'-nuclease"/>
    <property type="match status" value="1"/>
</dbReference>
<name>A0ABV6U0A8_9ACTN</name>
<dbReference type="EMBL" id="JBHMQT010000006">
    <property type="protein sequence ID" value="MFC0861897.1"/>
    <property type="molecule type" value="Genomic_DNA"/>
</dbReference>
<keyword evidence="3" id="KW-0378">Hydrolase</keyword>
<feature type="domain" description="PIN" evidence="5">
    <location>
        <begin position="29"/>
        <end position="145"/>
    </location>
</feature>
<keyword evidence="2" id="KW-0479">Metal-binding</keyword>
<evidence type="ECO:0000259" key="5">
    <source>
        <dbReference type="Pfam" id="PF01850"/>
    </source>
</evidence>
<evidence type="ECO:0000256" key="1">
    <source>
        <dbReference type="ARBA" id="ARBA00022722"/>
    </source>
</evidence>
<evidence type="ECO:0000256" key="4">
    <source>
        <dbReference type="ARBA" id="ARBA00022842"/>
    </source>
</evidence>
<evidence type="ECO:0000256" key="2">
    <source>
        <dbReference type="ARBA" id="ARBA00022723"/>
    </source>
</evidence>
<proteinExistence type="predicted"/>
<dbReference type="InterPro" id="IPR029060">
    <property type="entry name" value="PIN-like_dom_sf"/>
</dbReference>
<organism evidence="6 7">
    <name type="scientific">Sphaerimonospora cavernae</name>
    <dbReference type="NCBI Taxonomy" id="1740611"/>
    <lineage>
        <taxon>Bacteria</taxon>
        <taxon>Bacillati</taxon>
        <taxon>Actinomycetota</taxon>
        <taxon>Actinomycetes</taxon>
        <taxon>Streptosporangiales</taxon>
        <taxon>Streptosporangiaceae</taxon>
        <taxon>Sphaerimonospora</taxon>
    </lineage>
</organism>
<dbReference type="InterPro" id="IPR002716">
    <property type="entry name" value="PIN_dom"/>
</dbReference>
<comment type="caution">
    <text evidence="6">The sequence shown here is derived from an EMBL/GenBank/DDBJ whole genome shotgun (WGS) entry which is preliminary data.</text>
</comment>
<accession>A0ABV6U0A8</accession>
<dbReference type="Proteomes" id="UP001589870">
    <property type="component" value="Unassembled WGS sequence"/>
</dbReference>
<keyword evidence="1" id="KW-0540">Nuclease</keyword>
<evidence type="ECO:0000313" key="6">
    <source>
        <dbReference type="EMBL" id="MFC0861897.1"/>
    </source>
</evidence>
<keyword evidence="7" id="KW-1185">Reference proteome</keyword>
<dbReference type="Pfam" id="PF01850">
    <property type="entry name" value="PIN"/>
    <property type="match status" value="1"/>
</dbReference>
<gene>
    <name evidence="6" type="ORF">ACFHYQ_06275</name>
</gene>
<evidence type="ECO:0000313" key="7">
    <source>
        <dbReference type="Proteomes" id="UP001589870"/>
    </source>
</evidence>
<dbReference type="SUPFAM" id="SSF88723">
    <property type="entry name" value="PIN domain-like"/>
    <property type="match status" value="1"/>
</dbReference>
<reference evidence="6 7" key="1">
    <citation type="submission" date="2024-09" db="EMBL/GenBank/DDBJ databases">
        <authorList>
            <person name="Sun Q."/>
            <person name="Mori K."/>
        </authorList>
    </citation>
    <scope>NUCLEOTIDE SEQUENCE [LARGE SCALE GENOMIC DNA]</scope>
    <source>
        <strain evidence="6 7">TBRC 1851</strain>
    </source>
</reference>
<evidence type="ECO:0000256" key="3">
    <source>
        <dbReference type="ARBA" id="ARBA00022801"/>
    </source>
</evidence>